<reference evidence="3 4" key="1">
    <citation type="submission" date="2020-01" db="EMBL/GenBank/DDBJ databases">
        <title>Kibdelosporangium persica a novel Actinomycetes from a hot desert in Iran.</title>
        <authorList>
            <person name="Safaei N."/>
            <person name="Zaburannyi N."/>
            <person name="Mueller R."/>
            <person name="Wink J."/>
        </authorList>
    </citation>
    <scope>NUCLEOTIDE SEQUENCE [LARGE SCALE GENOMIC DNA]</scope>
    <source>
        <strain evidence="3 4">4NS15</strain>
    </source>
</reference>
<dbReference type="EMBL" id="JAAATY010000037">
    <property type="protein sequence ID" value="NRN70344.1"/>
    <property type="molecule type" value="Genomic_DNA"/>
</dbReference>
<sequence>MTRPRRFLVLLAAAWITVFSTSLLSPVAVAADQAQRPQQRGKGPLRLELDGNSLSWDQLAGVLDADAVEVRLGLKARQAMTDSRNGAVAAVEAGQRVYGWNQALGPLKDEPLQEKDRVEFQRRVLRSHAAGVGPALSDRVARLALILRANTMARGAMGVRPEFVDRITALVNAGVTPVMPEIGSLGTGDLQPMAAAGLVLTGEPAPARFEGREAPAPEILAAAGLPRSFQLEQGEALPLISGGSVLTARYVDAVVRGERLVDAYDAAFALFLEATRAEQGAFDPRTHEERRIPAEVDAARRTRALICGTGWMTPEGRRRLGEESARIQDAVSVRANPHIVGALRQTLADARGHIEREANASTSNPLVFPKAGGGYEFVMGGNWDAALLGHEIDALNAQVADLGVLSQELSGRLLADKWSYHLPANLAGGQVGLNSGMVQVQTVAVALVPEMQVRALPAGTLSRPAKFGQEDHNTMAMASVRGLHDNLDRLETVLAVHVMMAAQGIDLIKDKMTGLPLGTGTSRVHAAVRRHVPALGDDRYMTPDVEKSIALVRSSELSRVVHAATAPADNKCAA</sequence>
<evidence type="ECO:0000313" key="4">
    <source>
        <dbReference type="Proteomes" id="UP000763557"/>
    </source>
</evidence>
<dbReference type="Proteomes" id="UP000763557">
    <property type="component" value="Unassembled WGS sequence"/>
</dbReference>
<protein>
    <submittedName>
        <fullName evidence="3">Phenylalanine and histidine ammonia-lyase</fullName>
    </submittedName>
</protein>
<dbReference type="Gene3D" id="1.20.200.10">
    <property type="entry name" value="Fumarase/aspartase (Central domain)"/>
    <property type="match status" value="1"/>
</dbReference>
<comment type="caution">
    <text evidence="3">The sequence shown here is derived from an EMBL/GenBank/DDBJ whole genome shotgun (WGS) entry which is preliminary data.</text>
</comment>
<dbReference type="PANTHER" id="PTHR10362">
    <property type="entry name" value="HISTIDINE AMMONIA-LYASE"/>
    <property type="match status" value="1"/>
</dbReference>
<feature type="signal peptide" evidence="2">
    <location>
        <begin position="1"/>
        <end position="30"/>
    </location>
</feature>
<dbReference type="RefSeq" id="WP_173141462.1">
    <property type="nucleotide sequence ID" value="NZ_CBCSGW010000021.1"/>
</dbReference>
<proteinExistence type="predicted"/>
<dbReference type="Pfam" id="PF00221">
    <property type="entry name" value="Lyase_aromatic"/>
    <property type="match status" value="1"/>
</dbReference>
<dbReference type="InterPro" id="IPR024083">
    <property type="entry name" value="Fumarase/histidase_N"/>
</dbReference>
<keyword evidence="2" id="KW-0732">Signal</keyword>
<accession>A0ABX2FG31</accession>
<keyword evidence="1" id="KW-0456">Lyase</keyword>
<organism evidence="3 4">
    <name type="scientific">Kibdelosporangium persicum</name>
    <dbReference type="NCBI Taxonomy" id="2698649"/>
    <lineage>
        <taxon>Bacteria</taxon>
        <taxon>Bacillati</taxon>
        <taxon>Actinomycetota</taxon>
        <taxon>Actinomycetes</taxon>
        <taxon>Pseudonocardiales</taxon>
        <taxon>Pseudonocardiaceae</taxon>
        <taxon>Kibdelosporangium</taxon>
    </lineage>
</organism>
<evidence type="ECO:0000256" key="2">
    <source>
        <dbReference type="SAM" id="SignalP"/>
    </source>
</evidence>
<dbReference type="InterPro" id="IPR001106">
    <property type="entry name" value="Aromatic_Lyase"/>
</dbReference>
<evidence type="ECO:0000256" key="1">
    <source>
        <dbReference type="ARBA" id="ARBA00023239"/>
    </source>
</evidence>
<evidence type="ECO:0000313" key="3">
    <source>
        <dbReference type="EMBL" id="NRN70344.1"/>
    </source>
</evidence>
<keyword evidence="4" id="KW-1185">Reference proteome</keyword>
<dbReference type="InterPro" id="IPR008948">
    <property type="entry name" value="L-Aspartase-like"/>
</dbReference>
<gene>
    <name evidence="3" type="ORF">GC106_76090</name>
</gene>
<dbReference type="Gene3D" id="1.10.275.10">
    <property type="entry name" value="Fumarase/aspartase (N-terminal domain)"/>
    <property type="match status" value="1"/>
</dbReference>
<dbReference type="CDD" id="cd00332">
    <property type="entry name" value="PAL-HAL"/>
    <property type="match status" value="1"/>
</dbReference>
<feature type="chain" id="PRO_5046994074" evidence="2">
    <location>
        <begin position="31"/>
        <end position="574"/>
    </location>
</feature>
<dbReference type="SUPFAM" id="SSF48557">
    <property type="entry name" value="L-aspartase-like"/>
    <property type="match status" value="1"/>
</dbReference>
<name>A0ABX2FG31_9PSEU</name>